<evidence type="ECO:0000313" key="1">
    <source>
        <dbReference type="EMBL" id="MDT0427313.1"/>
    </source>
</evidence>
<proteinExistence type="predicted"/>
<dbReference type="RefSeq" id="WP_200693881.1">
    <property type="nucleotide sequence ID" value="NZ_JAVREX010000002.1"/>
</dbReference>
<name>A0ABU2REM6_9ACTN</name>
<comment type="caution">
    <text evidence="1">The sequence shown here is derived from an EMBL/GenBank/DDBJ whole genome shotgun (WGS) entry which is preliminary data.</text>
</comment>
<evidence type="ECO:0000313" key="2">
    <source>
        <dbReference type="Proteomes" id="UP001183777"/>
    </source>
</evidence>
<keyword evidence="2" id="KW-1185">Reference proteome</keyword>
<organism evidence="1 2">
    <name type="scientific">Streptomyces salyersiae</name>
    <dbReference type="NCBI Taxonomy" id="3075530"/>
    <lineage>
        <taxon>Bacteria</taxon>
        <taxon>Bacillati</taxon>
        <taxon>Actinomycetota</taxon>
        <taxon>Actinomycetes</taxon>
        <taxon>Kitasatosporales</taxon>
        <taxon>Streptomycetaceae</taxon>
        <taxon>Streptomyces</taxon>
    </lineage>
</organism>
<dbReference type="EMBL" id="JAVREX010000002">
    <property type="protein sequence ID" value="MDT0427313.1"/>
    <property type="molecule type" value="Genomic_DNA"/>
</dbReference>
<protein>
    <submittedName>
        <fullName evidence="1">Uncharacterized protein</fullName>
    </submittedName>
</protein>
<gene>
    <name evidence="1" type="ORF">RM649_06610</name>
</gene>
<accession>A0ABU2REM6</accession>
<dbReference type="Proteomes" id="UP001183777">
    <property type="component" value="Unassembled WGS sequence"/>
</dbReference>
<reference evidence="2" key="1">
    <citation type="submission" date="2023-07" db="EMBL/GenBank/DDBJ databases">
        <title>30 novel species of actinomycetes from the DSMZ collection.</title>
        <authorList>
            <person name="Nouioui I."/>
        </authorList>
    </citation>
    <scope>NUCLEOTIDE SEQUENCE [LARGE SCALE GENOMIC DNA]</scope>
    <source>
        <strain evidence="2">DSM 41770</strain>
    </source>
</reference>
<sequence>MSTSALAAQGTLYVYDQAYENPSGCYAVEDALVIVRNDTDEIAYFFDEPGCEGGLVEVVQPDTTSPVIGAQSFSIG</sequence>